<dbReference type="PANTHER" id="PTHR12436">
    <property type="entry name" value="80 KDA MCM3-ASSOCIATED PROTEIN"/>
    <property type="match status" value="1"/>
</dbReference>
<feature type="compositionally biased region" description="Low complexity" evidence="1">
    <location>
        <begin position="1"/>
        <end position="16"/>
    </location>
</feature>
<feature type="compositionally biased region" description="Pro residues" evidence="1">
    <location>
        <begin position="59"/>
        <end position="69"/>
    </location>
</feature>
<evidence type="ECO:0000259" key="2">
    <source>
        <dbReference type="Pfam" id="PF03399"/>
    </source>
</evidence>
<gene>
    <name evidence="3" type="ORF">VTK73DRAFT_3807</name>
</gene>
<dbReference type="EMBL" id="JAZHXJ010000223">
    <property type="protein sequence ID" value="KAL1868214.1"/>
    <property type="molecule type" value="Genomic_DNA"/>
</dbReference>
<comment type="caution">
    <text evidence="3">The sequence shown here is derived from an EMBL/GenBank/DDBJ whole genome shotgun (WGS) entry which is preliminary data.</text>
</comment>
<dbReference type="InterPro" id="IPR005062">
    <property type="entry name" value="SAC3/GANP/THP3_conserved"/>
</dbReference>
<name>A0ABR3WXG6_9PEZI</name>
<feature type="region of interest" description="Disordered" evidence="1">
    <location>
        <begin position="157"/>
        <end position="275"/>
    </location>
</feature>
<feature type="domain" description="SAC3/GANP/THP3 conserved" evidence="2">
    <location>
        <begin position="289"/>
        <end position="500"/>
    </location>
</feature>
<reference evidence="3 4" key="1">
    <citation type="journal article" date="2024" name="Commun. Biol.">
        <title>Comparative genomic analysis of thermophilic fungi reveals convergent evolutionary adaptations and gene losses.</title>
        <authorList>
            <person name="Steindorff A.S."/>
            <person name="Aguilar-Pontes M.V."/>
            <person name="Robinson A.J."/>
            <person name="Andreopoulos B."/>
            <person name="LaButti K."/>
            <person name="Kuo A."/>
            <person name="Mondo S."/>
            <person name="Riley R."/>
            <person name="Otillar R."/>
            <person name="Haridas S."/>
            <person name="Lipzen A."/>
            <person name="Grimwood J."/>
            <person name="Schmutz J."/>
            <person name="Clum A."/>
            <person name="Reid I.D."/>
            <person name="Moisan M.C."/>
            <person name="Butler G."/>
            <person name="Nguyen T.T.M."/>
            <person name="Dewar K."/>
            <person name="Conant G."/>
            <person name="Drula E."/>
            <person name="Henrissat B."/>
            <person name="Hansel C."/>
            <person name="Singer S."/>
            <person name="Hutchinson M.I."/>
            <person name="de Vries R.P."/>
            <person name="Natvig D.O."/>
            <person name="Powell A.J."/>
            <person name="Tsang A."/>
            <person name="Grigoriev I.V."/>
        </authorList>
    </citation>
    <scope>NUCLEOTIDE SEQUENCE [LARGE SCALE GENOMIC DNA]</scope>
    <source>
        <strain evidence="3 4">ATCC 24622</strain>
    </source>
</reference>
<accession>A0ABR3WXG6</accession>
<feature type="compositionally biased region" description="Polar residues" evidence="1">
    <location>
        <begin position="212"/>
        <end position="229"/>
    </location>
</feature>
<evidence type="ECO:0000313" key="3">
    <source>
        <dbReference type="EMBL" id="KAL1868214.1"/>
    </source>
</evidence>
<organism evidence="3 4">
    <name type="scientific">Phialemonium thermophilum</name>
    <dbReference type="NCBI Taxonomy" id="223376"/>
    <lineage>
        <taxon>Eukaryota</taxon>
        <taxon>Fungi</taxon>
        <taxon>Dikarya</taxon>
        <taxon>Ascomycota</taxon>
        <taxon>Pezizomycotina</taxon>
        <taxon>Sordariomycetes</taxon>
        <taxon>Sordariomycetidae</taxon>
        <taxon>Cephalothecales</taxon>
        <taxon>Cephalothecaceae</taxon>
        <taxon>Phialemonium</taxon>
    </lineage>
</organism>
<evidence type="ECO:0000313" key="4">
    <source>
        <dbReference type="Proteomes" id="UP001586593"/>
    </source>
</evidence>
<feature type="region of interest" description="Disordered" evidence="1">
    <location>
        <begin position="40"/>
        <end position="95"/>
    </location>
</feature>
<feature type="compositionally biased region" description="Low complexity" evidence="1">
    <location>
        <begin position="70"/>
        <end position="80"/>
    </location>
</feature>
<protein>
    <recommendedName>
        <fullName evidence="2">SAC3/GANP/THP3 conserved domain-containing protein</fullName>
    </recommendedName>
</protein>
<feature type="region of interest" description="Disordered" evidence="1">
    <location>
        <begin position="1"/>
        <end position="26"/>
    </location>
</feature>
<proteinExistence type="predicted"/>
<feature type="compositionally biased region" description="Basic and acidic residues" evidence="1">
    <location>
        <begin position="244"/>
        <end position="255"/>
    </location>
</feature>
<sequence length="540" mass="60139">MVPSWPAGAATAGAGQPPVPYSYSTNPAFTPVQVRQGFGAAYPSSSSYPVSQPYGQPQAVPPPPPPPPAAAAVSTAYPPGTSASASPEPKKKINWPDSVRNYVQRSFLPDNLDPTVSRAEMEAKLKETISQANDSGVMYSINWDTMPLPQQMIREERAGLLSAQMSRASLDSQRDARPAAGSLSTGKKRKSSELADTDKNRGVPWRGLSDARPSQQDRLMGQTPDTQRYNVEEPAAKGLSKFQKQLEKRQKRFDGGYRSTYRSPSPPPSKGPVVGTSTALEKPYLRLTSAPVPSQVRPEHILKQSLKLIKEKWKQTNNYSYACDQLKSMRQDLTVQRIRNDFTVAVYETHARIALEVKDLGEYNQCQTQLWALYKLGLKGNPMEFKAYRILYFIHTANRTALNDALADLTTAEKAEPIIKHALDVRSALALGNYHRFFQLYLTTPKMGGYLMDMFVGRERLAALCNICKAYKPDVRLRFITEELGFESDGEAAQFIIDHNAQHLLEERADYIAFLTGKAGPFFENLRAEAFRRIDIKGQV</sequence>
<keyword evidence="4" id="KW-1185">Reference proteome</keyword>
<dbReference type="Pfam" id="PF03399">
    <property type="entry name" value="SAC3_GANP"/>
    <property type="match status" value="1"/>
</dbReference>
<dbReference type="Gene3D" id="1.25.40.990">
    <property type="match status" value="1"/>
</dbReference>
<dbReference type="Proteomes" id="UP001586593">
    <property type="component" value="Unassembled WGS sequence"/>
</dbReference>
<feature type="compositionally biased region" description="Basic and acidic residues" evidence="1">
    <location>
        <begin position="191"/>
        <end position="201"/>
    </location>
</feature>
<feature type="compositionally biased region" description="Low complexity" evidence="1">
    <location>
        <begin position="42"/>
        <end position="58"/>
    </location>
</feature>
<evidence type="ECO:0000256" key="1">
    <source>
        <dbReference type="SAM" id="MobiDB-lite"/>
    </source>
</evidence>
<dbReference type="PANTHER" id="PTHR12436:SF4">
    <property type="entry name" value="LEUKOCYTE RECEPTOR CLUSTER MEMBER 8"/>
    <property type="match status" value="1"/>
</dbReference>
<dbReference type="InterPro" id="IPR045107">
    <property type="entry name" value="SAC3/GANP/THP3"/>
</dbReference>